<name>A0A0V1GCY0_TRIPS</name>
<feature type="non-terminal residue" evidence="1">
    <location>
        <position position="1"/>
    </location>
</feature>
<protein>
    <submittedName>
        <fullName evidence="1">Uncharacterized protein</fullName>
    </submittedName>
</protein>
<feature type="non-terminal residue" evidence="1">
    <location>
        <position position="45"/>
    </location>
</feature>
<dbReference type="Proteomes" id="UP000054805">
    <property type="component" value="Unassembled WGS sequence"/>
</dbReference>
<organism evidence="1 2">
    <name type="scientific">Trichinella pseudospiralis</name>
    <name type="common">Parasitic roundworm</name>
    <dbReference type="NCBI Taxonomy" id="6337"/>
    <lineage>
        <taxon>Eukaryota</taxon>
        <taxon>Metazoa</taxon>
        <taxon>Ecdysozoa</taxon>
        <taxon>Nematoda</taxon>
        <taxon>Enoplea</taxon>
        <taxon>Dorylaimia</taxon>
        <taxon>Trichinellida</taxon>
        <taxon>Trichinellidae</taxon>
        <taxon>Trichinella</taxon>
    </lineage>
</organism>
<evidence type="ECO:0000313" key="1">
    <source>
        <dbReference type="EMBL" id="KRY96091.1"/>
    </source>
</evidence>
<gene>
    <name evidence="1" type="ORF">T4B_5107</name>
</gene>
<evidence type="ECO:0000313" key="2">
    <source>
        <dbReference type="Proteomes" id="UP000054805"/>
    </source>
</evidence>
<dbReference type="EMBL" id="JYDS01003506">
    <property type="protein sequence ID" value="KRY96091.1"/>
    <property type="molecule type" value="Genomic_DNA"/>
</dbReference>
<comment type="caution">
    <text evidence="1">The sequence shown here is derived from an EMBL/GenBank/DDBJ whole genome shotgun (WGS) entry which is preliminary data.</text>
</comment>
<accession>A0A0V1GCY0</accession>
<sequence>LGILLHNICLQAMQKFAYANFLCPEAMPRALPEAVFQKFLKFSNF</sequence>
<dbReference type="AlphaFoldDB" id="A0A0V1GCY0"/>
<reference evidence="1 2" key="1">
    <citation type="submission" date="2015-01" db="EMBL/GenBank/DDBJ databases">
        <title>Evolution of Trichinella species and genotypes.</title>
        <authorList>
            <person name="Korhonen P.K."/>
            <person name="Edoardo P."/>
            <person name="Giuseppe L.R."/>
            <person name="Gasser R.B."/>
        </authorList>
    </citation>
    <scope>NUCLEOTIDE SEQUENCE [LARGE SCALE GENOMIC DNA]</scope>
    <source>
        <strain evidence="1">ISS588</strain>
    </source>
</reference>
<proteinExistence type="predicted"/>
<keyword evidence="2" id="KW-1185">Reference proteome</keyword>